<feature type="compositionally biased region" description="Low complexity" evidence="1">
    <location>
        <begin position="157"/>
        <end position="166"/>
    </location>
</feature>
<dbReference type="EMBL" id="JAUHHV010000008">
    <property type="protein sequence ID" value="KAK1415734.1"/>
    <property type="molecule type" value="Genomic_DNA"/>
</dbReference>
<dbReference type="Proteomes" id="UP001229421">
    <property type="component" value="Unassembled WGS sequence"/>
</dbReference>
<reference evidence="3" key="1">
    <citation type="journal article" date="2023" name="bioRxiv">
        <title>Improved chromosome-level genome assembly for marigold (Tagetes erecta).</title>
        <authorList>
            <person name="Jiang F."/>
            <person name="Yuan L."/>
            <person name="Wang S."/>
            <person name="Wang H."/>
            <person name="Xu D."/>
            <person name="Wang A."/>
            <person name="Fan W."/>
        </authorList>
    </citation>
    <scope>NUCLEOTIDE SEQUENCE</scope>
    <source>
        <strain evidence="3">WSJ</strain>
        <tissue evidence="3">Leaf</tissue>
    </source>
</reference>
<accession>A0AAD8K3J3</accession>
<gene>
    <name evidence="3" type="ORF">QVD17_31519</name>
</gene>
<organism evidence="3 4">
    <name type="scientific">Tagetes erecta</name>
    <name type="common">African marigold</name>
    <dbReference type="NCBI Taxonomy" id="13708"/>
    <lineage>
        <taxon>Eukaryota</taxon>
        <taxon>Viridiplantae</taxon>
        <taxon>Streptophyta</taxon>
        <taxon>Embryophyta</taxon>
        <taxon>Tracheophyta</taxon>
        <taxon>Spermatophyta</taxon>
        <taxon>Magnoliopsida</taxon>
        <taxon>eudicotyledons</taxon>
        <taxon>Gunneridae</taxon>
        <taxon>Pentapetalae</taxon>
        <taxon>asterids</taxon>
        <taxon>campanulids</taxon>
        <taxon>Asterales</taxon>
        <taxon>Asteraceae</taxon>
        <taxon>Asteroideae</taxon>
        <taxon>Heliantheae alliance</taxon>
        <taxon>Tageteae</taxon>
        <taxon>Tagetes</taxon>
    </lineage>
</organism>
<feature type="region of interest" description="Disordered" evidence="1">
    <location>
        <begin position="1"/>
        <end position="26"/>
    </location>
</feature>
<comment type="caution">
    <text evidence="3">The sequence shown here is derived from an EMBL/GenBank/DDBJ whole genome shotgun (WGS) entry which is preliminary data.</text>
</comment>
<keyword evidence="2" id="KW-0812">Transmembrane</keyword>
<feature type="compositionally biased region" description="Basic and acidic residues" evidence="1">
    <location>
        <begin position="226"/>
        <end position="247"/>
    </location>
</feature>
<evidence type="ECO:0000256" key="1">
    <source>
        <dbReference type="SAM" id="MobiDB-lite"/>
    </source>
</evidence>
<proteinExistence type="predicted"/>
<evidence type="ECO:0000313" key="4">
    <source>
        <dbReference type="Proteomes" id="UP001229421"/>
    </source>
</evidence>
<feature type="compositionally biased region" description="Basic and acidic residues" evidence="1">
    <location>
        <begin position="71"/>
        <end position="85"/>
    </location>
</feature>
<evidence type="ECO:0000313" key="3">
    <source>
        <dbReference type="EMBL" id="KAK1415734.1"/>
    </source>
</evidence>
<sequence length="256" mass="28656">MSIQQADQTPLVYPVSETSPPSHSQSDGSFRAVFIVLGVIVAVSAIACFLGRMCSKRYNKSKPYKRGRRTKERDMNPNRNAFETKDGDIEFGYDKRFSSAKVAANGEPNMAEPNLFREPNMGEPNSLRDPNMGGPNSFPEPNMGPSMGGRNFYGDPNMGPDMGGPNSFPEPNMGRPNMGPNMGRPNSFRESNMDPSLGRPNSFRESSMGRPDTFHEASMGRPNSFRKGDYRDDEMRVGGNEDHEMKYHSRTRPQYY</sequence>
<dbReference type="PANTHER" id="PTHR33429:SF7">
    <property type="entry name" value="OS02G0708000 PROTEIN"/>
    <property type="match status" value="1"/>
</dbReference>
<name>A0AAD8K3J3_TARER</name>
<feature type="transmembrane region" description="Helical" evidence="2">
    <location>
        <begin position="30"/>
        <end position="50"/>
    </location>
</feature>
<feature type="region of interest" description="Disordered" evidence="1">
    <location>
        <begin position="62"/>
        <end position="85"/>
    </location>
</feature>
<keyword evidence="2" id="KW-0472">Membrane</keyword>
<dbReference type="PANTHER" id="PTHR33429">
    <property type="entry name" value="OS02G0708000 PROTEIN-RELATED"/>
    <property type="match status" value="1"/>
</dbReference>
<evidence type="ECO:0000256" key="2">
    <source>
        <dbReference type="SAM" id="Phobius"/>
    </source>
</evidence>
<keyword evidence="2" id="KW-1133">Transmembrane helix</keyword>
<protein>
    <submittedName>
        <fullName evidence="3">Uncharacterized protein</fullName>
    </submittedName>
</protein>
<dbReference type="AlphaFoldDB" id="A0AAD8K3J3"/>
<keyword evidence="4" id="KW-1185">Reference proteome</keyword>
<feature type="region of interest" description="Disordered" evidence="1">
    <location>
        <begin position="157"/>
        <end position="256"/>
    </location>
</feature>
<feature type="compositionally biased region" description="Polar residues" evidence="1">
    <location>
        <begin position="16"/>
        <end position="26"/>
    </location>
</feature>
<feature type="region of interest" description="Disordered" evidence="1">
    <location>
        <begin position="107"/>
        <end position="142"/>
    </location>
</feature>